<dbReference type="EMBL" id="PPEA01000264">
    <property type="protein sequence ID" value="PQM47864.1"/>
    <property type="molecule type" value="Genomic_DNA"/>
</dbReference>
<dbReference type="Proteomes" id="UP000238296">
    <property type="component" value="Unassembled WGS sequence"/>
</dbReference>
<dbReference type="EC" id="4.2.1.81" evidence="1"/>
<evidence type="ECO:0000313" key="2">
    <source>
        <dbReference type="Proteomes" id="UP000238296"/>
    </source>
</evidence>
<proteinExistence type="predicted"/>
<accession>A0A2S8BME5</accession>
<organism evidence="1 2">
    <name type="scientific">Mycobacterium talmoniae</name>
    <dbReference type="NCBI Taxonomy" id="1858794"/>
    <lineage>
        <taxon>Bacteria</taxon>
        <taxon>Bacillati</taxon>
        <taxon>Actinomycetota</taxon>
        <taxon>Actinomycetes</taxon>
        <taxon>Mycobacteriales</taxon>
        <taxon>Mycobacteriaceae</taxon>
        <taxon>Mycobacterium</taxon>
    </lineage>
</organism>
<name>A0A2S8BME5_9MYCO</name>
<comment type="caution">
    <text evidence="1">The sequence shown here is derived from an EMBL/GenBank/DDBJ whole genome shotgun (WGS) entry which is preliminary data.</text>
</comment>
<dbReference type="SUPFAM" id="SSF51604">
    <property type="entry name" value="Enolase C-terminal domain-like"/>
    <property type="match status" value="1"/>
</dbReference>
<protein>
    <submittedName>
        <fullName evidence="1">D(-)-tartrate dehydratase</fullName>
        <ecNumber evidence="1">4.2.1.81</ecNumber>
    </submittedName>
</protein>
<sequence>MTNLVRYGGMRPGHDIFQMDAGLSYGLTEYARMLAVLEAHGFDRRCAYPHGGHLINLHIAAGLGLGGCESYPGVFAPFGGYSPGCVLSDGAITPTDAPGFGLEQKAGLTELIDDLLG</sequence>
<dbReference type="Gene3D" id="3.20.20.120">
    <property type="entry name" value="Enolase-like C-terminal domain"/>
    <property type="match status" value="1"/>
</dbReference>
<dbReference type="InterPro" id="IPR036849">
    <property type="entry name" value="Enolase-like_C_sf"/>
</dbReference>
<dbReference type="GO" id="GO:0047808">
    <property type="term" value="F:D(-)-tartrate dehydratase activity"/>
    <property type="evidence" value="ECO:0007669"/>
    <property type="project" value="UniProtKB-EC"/>
</dbReference>
<dbReference type="AlphaFoldDB" id="A0A2S8BME5"/>
<gene>
    <name evidence="1" type="primary">tarD_1</name>
    <name evidence="1" type="ORF">C1Y40_01924</name>
</gene>
<reference evidence="1 2" key="1">
    <citation type="journal article" date="2017" name="Int. J. Syst. Evol. Microbiol.">
        <title>Mycobacterium talmoniae sp. nov., a slowly growing mycobacterium isolated from human respiratory samples.</title>
        <authorList>
            <person name="Davidson R.M."/>
            <person name="DeGroote M.A."/>
            <person name="Marola J.L."/>
            <person name="Buss S."/>
            <person name="Jones V."/>
            <person name="McNeil M.R."/>
            <person name="Freifeld A.G."/>
            <person name="Elaine Epperson L."/>
            <person name="Hasan N.A."/>
            <person name="Jackson M."/>
            <person name="Iwen P.C."/>
            <person name="Salfinger M."/>
            <person name="Strong M."/>
        </authorList>
    </citation>
    <scope>NUCLEOTIDE SEQUENCE [LARGE SCALE GENOMIC DNA]</scope>
    <source>
        <strain evidence="1 2">ATCC BAA-2683</strain>
    </source>
</reference>
<evidence type="ECO:0000313" key="1">
    <source>
        <dbReference type="EMBL" id="PQM47864.1"/>
    </source>
</evidence>
<keyword evidence="1" id="KW-0456">Lyase</keyword>